<dbReference type="AlphaFoldDB" id="A0A1M4T4G6"/>
<gene>
    <name evidence="2" type="ORF">SAMN05443144_101204</name>
</gene>
<keyword evidence="3" id="KW-1185">Reference proteome</keyword>
<accession>A0A1M4T4G6</accession>
<evidence type="ECO:0000313" key="3">
    <source>
        <dbReference type="Proteomes" id="UP000184041"/>
    </source>
</evidence>
<evidence type="ECO:0000313" key="2">
    <source>
        <dbReference type="EMBL" id="SHE39274.1"/>
    </source>
</evidence>
<proteinExistence type="predicted"/>
<protein>
    <submittedName>
        <fullName evidence="2">Uncharacterized protein</fullName>
    </submittedName>
</protein>
<dbReference type="Proteomes" id="UP000184041">
    <property type="component" value="Unassembled WGS sequence"/>
</dbReference>
<sequence length="123" mass="13024">MEMAADDAAFGGNHNNLIQNTFAARGVGSFVPLAVSMTGPGIIETGEQGTWNASVSNGNSPYNYTWHRRKPRSGPYQQVGTGSSYSGSGNGDQDFELKVVVTDSDTRSGTSMRRVIVGGIDHP</sequence>
<dbReference type="EMBL" id="FQUS01000001">
    <property type="protein sequence ID" value="SHE39274.1"/>
    <property type="molecule type" value="Genomic_DNA"/>
</dbReference>
<feature type="region of interest" description="Disordered" evidence="1">
    <location>
        <begin position="67"/>
        <end position="93"/>
    </location>
</feature>
<organism evidence="2 3">
    <name type="scientific">Fodinibius roseus</name>
    <dbReference type="NCBI Taxonomy" id="1194090"/>
    <lineage>
        <taxon>Bacteria</taxon>
        <taxon>Pseudomonadati</taxon>
        <taxon>Balneolota</taxon>
        <taxon>Balneolia</taxon>
        <taxon>Balneolales</taxon>
        <taxon>Balneolaceae</taxon>
        <taxon>Fodinibius</taxon>
    </lineage>
</organism>
<reference evidence="2 3" key="1">
    <citation type="submission" date="2016-11" db="EMBL/GenBank/DDBJ databases">
        <authorList>
            <person name="Jaros S."/>
            <person name="Januszkiewicz K."/>
            <person name="Wedrychowicz H."/>
        </authorList>
    </citation>
    <scope>NUCLEOTIDE SEQUENCE [LARGE SCALE GENOMIC DNA]</scope>
    <source>
        <strain evidence="2 3">DSM 21986</strain>
    </source>
</reference>
<evidence type="ECO:0000256" key="1">
    <source>
        <dbReference type="SAM" id="MobiDB-lite"/>
    </source>
</evidence>
<name>A0A1M4T4G6_9BACT</name>